<dbReference type="KEGG" id="mic:Mic7113_0717"/>
<evidence type="ECO:0000256" key="1">
    <source>
        <dbReference type="SAM" id="SignalP"/>
    </source>
</evidence>
<evidence type="ECO:0000313" key="3">
    <source>
        <dbReference type="Proteomes" id="UP000010471"/>
    </source>
</evidence>
<organism evidence="2 3">
    <name type="scientific">Allocoleopsis franciscana PCC 7113</name>
    <dbReference type="NCBI Taxonomy" id="1173027"/>
    <lineage>
        <taxon>Bacteria</taxon>
        <taxon>Bacillati</taxon>
        <taxon>Cyanobacteriota</taxon>
        <taxon>Cyanophyceae</taxon>
        <taxon>Coleofasciculales</taxon>
        <taxon>Coleofasciculaceae</taxon>
        <taxon>Allocoleopsis</taxon>
        <taxon>Allocoleopsis franciscana</taxon>
    </lineage>
</organism>
<proteinExistence type="predicted"/>
<sequence length="115" mass="12285">MRIHTKTVFTGLMLPLLISAVSAHPANAINLDDAKSPKFLISQATQAGELAGSINSINGQTVEFAQSNGQTRNITISRRVINRLGLRAGSRIAVRVNSRGVATTVRVIRPIRALG</sequence>
<feature type="signal peptide" evidence="1">
    <location>
        <begin position="1"/>
        <end position="28"/>
    </location>
</feature>
<name>K9WA46_9CYAN</name>
<evidence type="ECO:0008006" key="4">
    <source>
        <dbReference type="Google" id="ProtNLM"/>
    </source>
</evidence>
<dbReference type="AlphaFoldDB" id="K9WA46"/>
<keyword evidence="1" id="KW-0732">Signal</keyword>
<protein>
    <recommendedName>
        <fullName evidence="4">DUF5666 domain-containing protein</fullName>
    </recommendedName>
</protein>
<evidence type="ECO:0000313" key="2">
    <source>
        <dbReference type="EMBL" id="AFZ16629.1"/>
    </source>
</evidence>
<keyword evidence="3" id="KW-1185">Reference proteome</keyword>
<gene>
    <name evidence="2" type="ORF">Mic7113_0717</name>
</gene>
<dbReference type="HOGENOM" id="CLU_2106154_0_0_3"/>
<accession>K9WA46</accession>
<dbReference type="EMBL" id="CP003630">
    <property type="protein sequence ID" value="AFZ16629.1"/>
    <property type="molecule type" value="Genomic_DNA"/>
</dbReference>
<reference evidence="2 3" key="1">
    <citation type="submission" date="2012-06" db="EMBL/GenBank/DDBJ databases">
        <title>Finished chromosome of genome of Microcoleus sp. PCC 7113.</title>
        <authorList>
            <consortium name="US DOE Joint Genome Institute"/>
            <person name="Gugger M."/>
            <person name="Coursin T."/>
            <person name="Rippka R."/>
            <person name="Tandeau De Marsac N."/>
            <person name="Huntemann M."/>
            <person name="Wei C.-L."/>
            <person name="Han J."/>
            <person name="Detter J.C."/>
            <person name="Han C."/>
            <person name="Tapia R."/>
            <person name="Chen A."/>
            <person name="Kyrpides N."/>
            <person name="Mavromatis K."/>
            <person name="Markowitz V."/>
            <person name="Szeto E."/>
            <person name="Ivanova N."/>
            <person name="Pagani I."/>
            <person name="Pati A."/>
            <person name="Goodwin L."/>
            <person name="Nordberg H.P."/>
            <person name="Cantor M.N."/>
            <person name="Hua S.X."/>
            <person name="Woyke T."/>
            <person name="Kerfeld C.A."/>
        </authorList>
    </citation>
    <scope>NUCLEOTIDE SEQUENCE [LARGE SCALE GENOMIC DNA]</scope>
    <source>
        <strain evidence="2 3">PCC 7113</strain>
    </source>
</reference>
<dbReference type="Proteomes" id="UP000010471">
    <property type="component" value="Chromosome"/>
</dbReference>
<feature type="chain" id="PRO_5003937426" description="DUF5666 domain-containing protein" evidence="1">
    <location>
        <begin position="29"/>
        <end position="115"/>
    </location>
</feature>